<dbReference type="EMBL" id="VFOZ01000002">
    <property type="protein sequence ID" value="TQL90734.1"/>
    <property type="molecule type" value="Genomic_DNA"/>
</dbReference>
<evidence type="ECO:0000259" key="4">
    <source>
        <dbReference type="Pfam" id="PF07859"/>
    </source>
</evidence>
<dbReference type="Proteomes" id="UP000316096">
    <property type="component" value="Unassembled WGS sequence"/>
</dbReference>
<dbReference type="AlphaFoldDB" id="A0A543C0X8"/>
<dbReference type="Pfam" id="PF07859">
    <property type="entry name" value="Abhydrolase_3"/>
    <property type="match status" value="1"/>
</dbReference>
<reference evidence="5 6" key="1">
    <citation type="submission" date="2019-06" db="EMBL/GenBank/DDBJ databases">
        <title>Sequencing the genomes of 1000 actinobacteria strains.</title>
        <authorList>
            <person name="Klenk H.-P."/>
        </authorList>
    </citation>
    <scope>NUCLEOTIDE SEQUENCE [LARGE SCALE GENOMIC DNA]</scope>
    <source>
        <strain evidence="5 6">DSM 102200</strain>
    </source>
</reference>
<dbReference type="Gene3D" id="3.40.50.1820">
    <property type="entry name" value="alpha/beta hydrolase"/>
    <property type="match status" value="1"/>
</dbReference>
<gene>
    <name evidence="5" type="ORF">FB559_8047</name>
</gene>
<dbReference type="FunFam" id="3.40.50.1820:FF:000089">
    <property type="entry name" value="Alpha/beta hydrolase"/>
    <property type="match status" value="1"/>
</dbReference>
<accession>A0A543C0X8</accession>
<dbReference type="InterPro" id="IPR033140">
    <property type="entry name" value="Lipase_GDXG_put_SER_AS"/>
</dbReference>
<organism evidence="5 6">
    <name type="scientific">Actinoallomurus bryophytorum</name>
    <dbReference type="NCBI Taxonomy" id="1490222"/>
    <lineage>
        <taxon>Bacteria</taxon>
        <taxon>Bacillati</taxon>
        <taxon>Actinomycetota</taxon>
        <taxon>Actinomycetes</taxon>
        <taxon>Streptosporangiales</taxon>
        <taxon>Thermomonosporaceae</taxon>
        <taxon>Actinoallomurus</taxon>
    </lineage>
</organism>
<dbReference type="InterPro" id="IPR029058">
    <property type="entry name" value="AB_hydrolase_fold"/>
</dbReference>
<comment type="similarity">
    <text evidence="1">Belongs to the 'GDXG' lipolytic enzyme family.</text>
</comment>
<evidence type="ECO:0000313" key="6">
    <source>
        <dbReference type="Proteomes" id="UP000316096"/>
    </source>
</evidence>
<sequence>MPLHPQAARFVEMVAGAPPVEAVPVEASRQSALDTIPLTGEVTELAAVEDQKVKTENGLVPVRIYRPSLAGGLPVTAFFHGGGWIIGDLDTHDRVARDLAAFSGAVVVAVDYRRAPEDPFPAAYDDCLGVIRRLLEDGAGLDVDRTRVAVAGDSAGGNLAAVACQQLRGVGSGIVHQVLVFPVTDATAVGETASYREFGEGHFITTRDMAHFVRCYSGDTDPADVRISPLRAADLSGLPPATVLTAECDPLRDEGEAYASRLEQAGVEVTTRRFDGQVHPFILLGGIIDDANVARSWLGERLRAAFTA</sequence>
<name>A0A543C0X8_9ACTN</name>
<dbReference type="InterPro" id="IPR013094">
    <property type="entry name" value="AB_hydrolase_3"/>
</dbReference>
<protein>
    <submittedName>
        <fullName evidence="5">Acetyl esterase</fullName>
    </submittedName>
</protein>
<dbReference type="InterPro" id="IPR050300">
    <property type="entry name" value="GDXG_lipolytic_enzyme"/>
</dbReference>
<dbReference type="PANTHER" id="PTHR48081">
    <property type="entry name" value="AB HYDROLASE SUPERFAMILY PROTEIN C4A8.06C"/>
    <property type="match status" value="1"/>
</dbReference>
<keyword evidence="2" id="KW-0378">Hydrolase</keyword>
<comment type="caution">
    <text evidence="5">The sequence shown here is derived from an EMBL/GenBank/DDBJ whole genome shotgun (WGS) entry which is preliminary data.</text>
</comment>
<feature type="active site" evidence="3">
    <location>
        <position position="154"/>
    </location>
</feature>
<proteinExistence type="inferred from homology"/>
<dbReference type="PROSITE" id="PS01174">
    <property type="entry name" value="LIPASE_GDXG_SER"/>
    <property type="match status" value="1"/>
</dbReference>
<evidence type="ECO:0000313" key="5">
    <source>
        <dbReference type="EMBL" id="TQL90734.1"/>
    </source>
</evidence>
<dbReference type="SUPFAM" id="SSF53474">
    <property type="entry name" value="alpha/beta-Hydrolases"/>
    <property type="match status" value="1"/>
</dbReference>
<dbReference type="PANTHER" id="PTHR48081:SF8">
    <property type="entry name" value="ALPHA_BETA HYDROLASE FOLD-3 DOMAIN-CONTAINING PROTEIN-RELATED"/>
    <property type="match status" value="1"/>
</dbReference>
<evidence type="ECO:0000256" key="3">
    <source>
        <dbReference type="PROSITE-ProRule" id="PRU10038"/>
    </source>
</evidence>
<keyword evidence="6" id="KW-1185">Reference proteome</keyword>
<evidence type="ECO:0000256" key="1">
    <source>
        <dbReference type="ARBA" id="ARBA00010515"/>
    </source>
</evidence>
<feature type="domain" description="Alpha/beta hydrolase fold-3" evidence="4">
    <location>
        <begin position="78"/>
        <end position="282"/>
    </location>
</feature>
<dbReference type="OrthoDB" id="3209779at2"/>
<dbReference type="GO" id="GO:0016787">
    <property type="term" value="F:hydrolase activity"/>
    <property type="evidence" value="ECO:0007669"/>
    <property type="project" value="UniProtKB-KW"/>
</dbReference>
<evidence type="ECO:0000256" key="2">
    <source>
        <dbReference type="ARBA" id="ARBA00022801"/>
    </source>
</evidence>
<dbReference type="RefSeq" id="WP_141962724.1">
    <property type="nucleotide sequence ID" value="NZ_VFOZ01000002.1"/>
</dbReference>